<evidence type="ECO:0000256" key="3">
    <source>
        <dbReference type="ARBA" id="ARBA00022679"/>
    </source>
</evidence>
<proteinExistence type="inferred from homology"/>
<comment type="similarity">
    <text evidence="5">Belongs to the class-I pyridoxal-phosphate-dependent aminotransferase family.</text>
</comment>
<keyword evidence="4" id="KW-0663">Pyridoxal phosphate</keyword>
<protein>
    <recommendedName>
        <fullName evidence="5">Aminotransferase</fullName>
        <ecNumber evidence="5">2.6.1.-</ecNumber>
    </recommendedName>
</protein>
<keyword evidence="2 5" id="KW-0032">Aminotransferase</keyword>
<evidence type="ECO:0000259" key="6">
    <source>
        <dbReference type="Pfam" id="PF00155"/>
    </source>
</evidence>
<dbReference type="InterPro" id="IPR015421">
    <property type="entry name" value="PyrdxlP-dep_Trfase_major"/>
</dbReference>
<sequence length="342" mass="38066">MSVSYDAGRVVEGTGWIALHKNENHFISPTWAERALLENANIRFDCYPDPFSSGIREELAKLYGVDSSNIYVGNGSDGVLADILALLRLRFERINLPDVGYKVYDILAARFNYGVRRYRNIVGEKEASSLSGLSVIDSPNAITGAIVPASLYKNIADASANFVIWDNCYGDFENRRLQIPNDMSNMAIVRSFSKYYGLAGLRIGYCIASPELVSSLNQIKDVYNVNGVAQAVAIRALTNPNEFEASAARMLQVRKQLQNLLSRYGFDFVEPHGNFIFTSHPKITGASLQKHFEDFNILVRRFDYPETENWLRITVPSEAHIERLADAVQSSTAAAECAQLSG</sequence>
<comment type="cofactor">
    <cofactor evidence="1 5">
        <name>pyridoxal 5'-phosphate</name>
        <dbReference type="ChEBI" id="CHEBI:597326"/>
    </cofactor>
</comment>
<dbReference type="AlphaFoldDB" id="A0A7Z7BSC0"/>
<dbReference type="PANTHER" id="PTHR42885:SF2">
    <property type="entry name" value="HISTIDINOL-PHOSPHATE AMINOTRANSFERASE"/>
    <property type="match status" value="1"/>
</dbReference>
<dbReference type="InterPro" id="IPR004839">
    <property type="entry name" value="Aminotransferase_I/II_large"/>
</dbReference>
<accession>A0A7Z7BSC0</accession>
<dbReference type="EC" id="2.6.1.-" evidence="5"/>
<dbReference type="EMBL" id="FNEW01000008">
    <property type="protein sequence ID" value="SDK41394.1"/>
    <property type="molecule type" value="Genomic_DNA"/>
</dbReference>
<dbReference type="PROSITE" id="PS00105">
    <property type="entry name" value="AA_TRANSFER_CLASS_1"/>
    <property type="match status" value="1"/>
</dbReference>
<dbReference type="PANTHER" id="PTHR42885">
    <property type="entry name" value="HISTIDINOL-PHOSPHATE AMINOTRANSFERASE-RELATED"/>
    <property type="match status" value="1"/>
</dbReference>
<evidence type="ECO:0000256" key="2">
    <source>
        <dbReference type="ARBA" id="ARBA00022576"/>
    </source>
</evidence>
<evidence type="ECO:0000256" key="1">
    <source>
        <dbReference type="ARBA" id="ARBA00001933"/>
    </source>
</evidence>
<dbReference type="Gene3D" id="3.40.640.10">
    <property type="entry name" value="Type I PLP-dependent aspartate aminotransferase-like (Major domain)"/>
    <property type="match status" value="1"/>
</dbReference>
<dbReference type="Proteomes" id="UP000198917">
    <property type="component" value="Unassembled WGS sequence"/>
</dbReference>
<dbReference type="RefSeq" id="WP_080814652.1">
    <property type="nucleotide sequence ID" value="NZ_CP116685.1"/>
</dbReference>
<dbReference type="CDD" id="cd00609">
    <property type="entry name" value="AAT_like"/>
    <property type="match status" value="1"/>
</dbReference>
<evidence type="ECO:0000313" key="8">
    <source>
        <dbReference type="Proteomes" id="UP000198917"/>
    </source>
</evidence>
<evidence type="ECO:0000313" key="7">
    <source>
        <dbReference type="EMBL" id="SDK41394.1"/>
    </source>
</evidence>
<dbReference type="Gene3D" id="3.90.1150.10">
    <property type="entry name" value="Aspartate Aminotransferase, domain 1"/>
    <property type="match status" value="1"/>
</dbReference>
<dbReference type="InterPro" id="IPR004838">
    <property type="entry name" value="NHTrfase_class1_PyrdxlP-BS"/>
</dbReference>
<dbReference type="SUPFAM" id="SSF53383">
    <property type="entry name" value="PLP-dependent transferases"/>
    <property type="match status" value="1"/>
</dbReference>
<organism evidence="7 8">
    <name type="scientific">Agrobacterium fabrum</name>
    <dbReference type="NCBI Taxonomy" id="1176649"/>
    <lineage>
        <taxon>Bacteria</taxon>
        <taxon>Pseudomonadati</taxon>
        <taxon>Pseudomonadota</taxon>
        <taxon>Alphaproteobacteria</taxon>
        <taxon>Hyphomicrobiales</taxon>
        <taxon>Rhizobiaceae</taxon>
        <taxon>Rhizobium/Agrobacterium group</taxon>
        <taxon>Agrobacterium</taxon>
        <taxon>Agrobacterium tumefaciens complex</taxon>
    </lineage>
</organism>
<name>A0A7Z7BSC0_9HYPH</name>
<dbReference type="InterPro" id="IPR015422">
    <property type="entry name" value="PyrdxlP-dep_Trfase_small"/>
</dbReference>
<dbReference type="InterPro" id="IPR015424">
    <property type="entry name" value="PyrdxlP-dep_Trfase"/>
</dbReference>
<dbReference type="Pfam" id="PF00155">
    <property type="entry name" value="Aminotran_1_2"/>
    <property type="match status" value="1"/>
</dbReference>
<evidence type="ECO:0000256" key="5">
    <source>
        <dbReference type="RuleBase" id="RU000481"/>
    </source>
</evidence>
<gene>
    <name evidence="7" type="ORF">SAMN05428983_4901</name>
</gene>
<dbReference type="GO" id="GO:0030170">
    <property type="term" value="F:pyridoxal phosphate binding"/>
    <property type="evidence" value="ECO:0007669"/>
    <property type="project" value="InterPro"/>
</dbReference>
<evidence type="ECO:0000256" key="4">
    <source>
        <dbReference type="ARBA" id="ARBA00022898"/>
    </source>
</evidence>
<keyword evidence="3 5" id="KW-0808">Transferase</keyword>
<reference evidence="7 8" key="1">
    <citation type="submission" date="2016-10" db="EMBL/GenBank/DDBJ databases">
        <authorList>
            <person name="Varghese N."/>
            <person name="Submissions S."/>
        </authorList>
    </citation>
    <scope>NUCLEOTIDE SEQUENCE [LARGE SCALE GENOMIC DNA]</scope>
    <source>
        <strain evidence="7 8">PDC82</strain>
    </source>
</reference>
<feature type="domain" description="Aminotransferase class I/classII large" evidence="6">
    <location>
        <begin position="17"/>
        <end position="328"/>
    </location>
</feature>
<comment type="caution">
    <text evidence="7">The sequence shown here is derived from an EMBL/GenBank/DDBJ whole genome shotgun (WGS) entry which is preliminary data.</text>
</comment>
<dbReference type="GO" id="GO:0008483">
    <property type="term" value="F:transaminase activity"/>
    <property type="evidence" value="ECO:0007669"/>
    <property type="project" value="UniProtKB-KW"/>
</dbReference>